<dbReference type="GO" id="GO:0000160">
    <property type="term" value="P:phosphorelay signal transduction system"/>
    <property type="evidence" value="ECO:0007669"/>
    <property type="project" value="InterPro"/>
</dbReference>
<evidence type="ECO:0000256" key="2">
    <source>
        <dbReference type="ARBA" id="ARBA00023125"/>
    </source>
</evidence>
<evidence type="ECO:0000259" key="5">
    <source>
        <dbReference type="PROSITE" id="PS51755"/>
    </source>
</evidence>
<dbReference type="Gene3D" id="1.10.10.10">
    <property type="entry name" value="Winged helix-like DNA-binding domain superfamily/Winged helix DNA-binding domain"/>
    <property type="match status" value="1"/>
</dbReference>
<evidence type="ECO:0000313" key="7">
    <source>
        <dbReference type="Proteomes" id="UP000315439"/>
    </source>
</evidence>
<feature type="domain" description="OmpR/PhoB-type" evidence="5">
    <location>
        <begin position="1"/>
        <end position="99"/>
    </location>
</feature>
<dbReference type="CDD" id="cd00383">
    <property type="entry name" value="trans_reg_C"/>
    <property type="match status" value="1"/>
</dbReference>
<evidence type="ECO:0000256" key="1">
    <source>
        <dbReference type="ARBA" id="ARBA00009820"/>
    </source>
</evidence>
<dbReference type="GO" id="GO:0006355">
    <property type="term" value="P:regulation of DNA-templated transcription"/>
    <property type="evidence" value="ECO:0007669"/>
    <property type="project" value="InterPro"/>
</dbReference>
<evidence type="ECO:0000313" key="6">
    <source>
        <dbReference type="EMBL" id="TQV89575.1"/>
    </source>
</evidence>
<organism evidence="6 7">
    <name type="scientific">Aliikangiella coralliicola</name>
    <dbReference type="NCBI Taxonomy" id="2592383"/>
    <lineage>
        <taxon>Bacteria</taxon>
        <taxon>Pseudomonadati</taxon>
        <taxon>Pseudomonadota</taxon>
        <taxon>Gammaproteobacteria</taxon>
        <taxon>Oceanospirillales</taxon>
        <taxon>Pleioneaceae</taxon>
        <taxon>Aliikangiella</taxon>
    </lineage>
</organism>
<dbReference type="Pfam" id="PF00486">
    <property type="entry name" value="Trans_reg_C"/>
    <property type="match status" value="1"/>
</dbReference>
<dbReference type="Pfam" id="PF07676">
    <property type="entry name" value="PD40"/>
    <property type="match status" value="2"/>
</dbReference>
<dbReference type="Gene3D" id="2.120.10.30">
    <property type="entry name" value="TolB, C-terminal domain"/>
    <property type="match status" value="2"/>
</dbReference>
<name>A0A545UJD8_9GAMM</name>
<dbReference type="InterPro" id="IPR011042">
    <property type="entry name" value="6-blade_b-propeller_TolB-like"/>
</dbReference>
<comment type="caution">
    <text evidence="6">The sequence shown here is derived from an EMBL/GenBank/DDBJ whole genome shotgun (WGS) entry which is preliminary data.</text>
</comment>
<dbReference type="PANTHER" id="PTHR36842:SF1">
    <property type="entry name" value="PROTEIN TOLB"/>
    <property type="match status" value="1"/>
</dbReference>
<keyword evidence="4" id="KW-0472">Membrane</keyword>
<gene>
    <name evidence="6" type="ORF">FLL46_01435</name>
</gene>
<evidence type="ECO:0000256" key="4">
    <source>
        <dbReference type="SAM" id="Phobius"/>
    </source>
</evidence>
<feature type="transmembrane region" description="Helical" evidence="4">
    <location>
        <begin position="136"/>
        <end position="154"/>
    </location>
</feature>
<keyword evidence="7" id="KW-1185">Reference proteome</keyword>
<dbReference type="SMART" id="SM00862">
    <property type="entry name" value="Trans_reg_C"/>
    <property type="match status" value="1"/>
</dbReference>
<protein>
    <recommendedName>
        <fullName evidence="5">OmpR/PhoB-type domain-containing protein</fullName>
    </recommendedName>
</protein>
<dbReference type="RefSeq" id="WP_142891639.1">
    <property type="nucleotide sequence ID" value="NZ_ML660160.1"/>
</dbReference>
<dbReference type="Proteomes" id="UP000315439">
    <property type="component" value="Unassembled WGS sequence"/>
</dbReference>
<keyword evidence="2 3" id="KW-0238">DNA-binding</keyword>
<dbReference type="InterPro" id="IPR001867">
    <property type="entry name" value="OmpR/PhoB-type_DNA-bd"/>
</dbReference>
<sequence length="712" mass="80358">MNEFFVGQFRVDMGRSQIVAQDAIVSMEPRVLQVLLILAEQQGQVLTHQQILDKVWKDVKVAPNTLQRCIAQLRKALGDDAKRQNVIKTHPKVGYSLIVDVVWQAHLTEAQKKEAQKKVTSTPGEPIEKTQSTRKFLMAGMVAIVLLISLATIWTNQPGHSSLPLVKLTALTTTDKKEFSPTYSPDGRFVAFQRYVGLCENELWAKDLVDNREYLLTKHSGIYGTPSWSPNGQSLAFSNVTHCSQASDFQGCKDIRILSFALAKSEPQDARILMACDKQDFSAAVWLDDDNIAFLGKEGVEQQLLRMNLPEKKIEQLYESKNVNFVSLSYSPAQRKLAVTQHDSSLKSSMMLFDIDTQEVFQIPFKPPGNFAGILAWNTNWHPTEPRLITAKRNSMFEVDLNGEFTEYPVPTMQSISDPMFHPDGQSIIASMGLFDKDVKLLQWYDKINGEMLDVETPYQSETLHRSIVIDRDAKFQPVGNGIAYISQSNGSQQIWLATVRKNSLKPIGQPKQLSQLSGSSLIYSFVWSYDGHLIVAVVDGKLKLINLDGQITSLETDYSILNIYQAPAEDKVLLDVFKDKRKQIILLDLKTMDSEVLFEGQVRWAQLSESGKLYIASSNDTVSQVVNGRLIPLQGISDIRVTSRFLYQAQKLVLTARDNSIWIFDLNTHSKEKLFKIVDVLKHIDSVDLKTQRMLVTTVASVKKEIVLFHR</sequence>
<dbReference type="InterPro" id="IPR011659">
    <property type="entry name" value="WD40"/>
</dbReference>
<dbReference type="SUPFAM" id="SSF82171">
    <property type="entry name" value="DPP6 N-terminal domain-like"/>
    <property type="match status" value="2"/>
</dbReference>
<feature type="DNA-binding region" description="OmpR/PhoB-type" evidence="3">
    <location>
        <begin position="1"/>
        <end position="99"/>
    </location>
</feature>
<dbReference type="PROSITE" id="PS51755">
    <property type="entry name" value="OMPR_PHOB"/>
    <property type="match status" value="1"/>
</dbReference>
<proteinExistence type="inferred from homology"/>
<dbReference type="InterPro" id="IPR016032">
    <property type="entry name" value="Sig_transdc_resp-reg_C-effctor"/>
</dbReference>
<dbReference type="GO" id="GO:0003677">
    <property type="term" value="F:DNA binding"/>
    <property type="evidence" value="ECO:0007669"/>
    <property type="project" value="UniProtKB-UniRule"/>
</dbReference>
<keyword evidence="4" id="KW-0812">Transmembrane</keyword>
<dbReference type="OrthoDB" id="5693682at2"/>
<evidence type="ECO:0000256" key="3">
    <source>
        <dbReference type="PROSITE-ProRule" id="PRU01091"/>
    </source>
</evidence>
<dbReference type="PANTHER" id="PTHR36842">
    <property type="entry name" value="PROTEIN TOLB HOMOLOG"/>
    <property type="match status" value="1"/>
</dbReference>
<dbReference type="AlphaFoldDB" id="A0A545UJD8"/>
<accession>A0A545UJD8</accession>
<comment type="similarity">
    <text evidence="1">Belongs to the TolB family.</text>
</comment>
<dbReference type="SUPFAM" id="SSF46894">
    <property type="entry name" value="C-terminal effector domain of the bipartite response regulators"/>
    <property type="match status" value="1"/>
</dbReference>
<reference evidence="6 7" key="1">
    <citation type="submission" date="2019-07" db="EMBL/GenBank/DDBJ databases">
        <title>Draft genome for Aliikangiella sp. M105.</title>
        <authorList>
            <person name="Wang G."/>
        </authorList>
    </citation>
    <scope>NUCLEOTIDE SEQUENCE [LARGE SCALE GENOMIC DNA]</scope>
    <source>
        <strain evidence="6 7">M105</strain>
    </source>
</reference>
<dbReference type="EMBL" id="VIKS01000001">
    <property type="protein sequence ID" value="TQV89575.1"/>
    <property type="molecule type" value="Genomic_DNA"/>
</dbReference>
<keyword evidence="4" id="KW-1133">Transmembrane helix</keyword>
<dbReference type="InterPro" id="IPR036388">
    <property type="entry name" value="WH-like_DNA-bd_sf"/>
</dbReference>